<protein>
    <submittedName>
        <fullName evidence="1">Uncharacterized protein</fullName>
    </submittedName>
</protein>
<sequence>MMQDQVVDTPAATEFFERVLQLCSTDELAAIGADLQRKSAAMRSLAGDDPATVMDVDSLRELLGWVFCARRKTNKIFALVDPADLATGIADLLHGTGGIVTRYDRFTALLEPLPEIAEDLPGELLHFLDPARYWLWTRWMWDPTAETGALALVTTDDTDLGTWGSSRGEVYLNVGRAVAFVEETGKAAGFTDLGSGLFGTDVFLAAVYGIYLNTVLSMRTTRELTQMLPALPELTRRLLGVHYAPHRKA</sequence>
<proteinExistence type="predicted"/>
<organism evidence="1 2">
    <name type="scientific">Gordonia rhizosphera NBRC 16068</name>
    <dbReference type="NCBI Taxonomy" id="1108045"/>
    <lineage>
        <taxon>Bacteria</taxon>
        <taxon>Bacillati</taxon>
        <taxon>Actinomycetota</taxon>
        <taxon>Actinomycetes</taxon>
        <taxon>Mycobacteriales</taxon>
        <taxon>Gordoniaceae</taxon>
        <taxon>Gordonia</taxon>
    </lineage>
</organism>
<evidence type="ECO:0000313" key="2">
    <source>
        <dbReference type="Proteomes" id="UP000008363"/>
    </source>
</evidence>
<name>K6VVA7_9ACTN</name>
<dbReference type="Proteomes" id="UP000008363">
    <property type="component" value="Unassembled WGS sequence"/>
</dbReference>
<dbReference type="EMBL" id="BAHC01000118">
    <property type="protein sequence ID" value="GAB90790.1"/>
    <property type="molecule type" value="Genomic_DNA"/>
</dbReference>
<dbReference type="RefSeq" id="WP_006333863.1">
    <property type="nucleotide sequence ID" value="NZ_BAHC01000118.1"/>
</dbReference>
<keyword evidence="2" id="KW-1185">Reference proteome</keyword>
<dbReference type="AlphaFoldDB" id="K6VVA7"/>
<evidence type="ECO:0000313" key="1">
    <source>
        <dbReference type="EMBL" id="GAB90790.1"/>
    </source>
</evidence>
<dbReference type="STRING" id="1108045.GORHZ_118_00060"/>
<reference evidence="1 2" key="1">
    <citation type="submission" date="2012-08" db="EMBL/GenBank/DDBJ databases">
        <title>Whole genome shotgun sequence of Gordonia rhizosphera NBRC 16068.</title>
        <authorList>
            <person name="Takarada H."/>
            <person name="Isaki S."/>
            <person name="Hosoyama A."/>
            <person name="Tsuchikane K."/>
            <person name="Katsumata H."/>
            <person name="Baba S."/>
            <person name="Ohji S."/>
            <person name="Yamazaki S."/>
            <person name="Fujita N."/>
        </authorList>
    </citation>
    <scope>NUCLEOTIDE SEQUENCE [LARGE SCALE GENOMIC DNA]</scope>
    <source>
        <strain evidence="1 2">NBRC 16068</strain>
    </source>
</reference>
<comment type="caution">
    <text evidence="1">The sequence shown here is derived from an EMBL/GenBank/DDBJ whole genome shotgun (WGS) entry which is preliminary data.</text>
</comment>
<gene>
    <name evidence="1" type="ORF">GORHZ_118_00060</name>
</gene>
<accession>K6VVA7</accession>
<dbReference type="eggNOG" id="ENOG50331H2">
    <property type="taxonomic scope" value="Bacteria"/>
</dbReference>